<proteinExistence type="predicted"/>
<name>A0ABU5L9L6_9RICK</name>
<protein>
    <submittedName>
        <fullName evidence="1">Uncharacterized protein</fullName>
    </submittedName>
</protein>
<comment type="caution">
    <text evidence="1">The sequence shown here is derived from an EMBL/GenBank/DDBJ whole genome shotgun (WGS) entry which is preliminary data.</text>
</comment>
<organism evidence="1 2">
    <name type="scientific">Candidatus Cyrtobacter comes</name>
    <dbReference type="NCBI Taxonomy" id="675776"/>
    <lineage>
        <taxon>Bacteria</taxon>
        <taxon>Pseudomonadati</taxon>
        <taxon>Pseudomonadota</taxon>
        <taxon>Alphaproteobacteria</taxon>
        <taxon>Rickettsiales</taxon>
        <taxon>Candidatus Midichloriaceae</taxon>
        <taxon>Candidatus Cyrtobacter</taxon>
    </lineage>
</organism>
<sequence length="46" mass="5629">MNYLILLHTSNKYMIIDETLVQDLIARQFPEWKNLPIRGHERIRTF</sequence>
<accession>A0ABU5L9L6</accession>
<gene>
    <name evidence="1" type="ORF">Cyrtocomes_01207</name>
</gene>
<dbReference type="EMBL" id="JARGYT010000123">
    <property type="protein sequence ID" value="MDZ5762812.1"/>
    <property type="molecule type" value="Genomic_DNA"/>
</dbReference>
<evidence type="ECO:0000313" key="1">
    <source>
        <dbReference type="EMBL" id="MDZ5762812.1"/>
    </source>
</evidence>
<evidence type="ECO:0000313" key="2">
    <source>
        <dbReference type="Proteomes" id="UP001293791"/>
    </source>
</evidence>
<keyword evidence="2" id="KW-1185">Reference proteome</keyword>
<dbReference type="Proteomes" id="UP001293791">
    <property type="component" value="Unassembled WGS sequence"/>
</dbReference>
<reference evidence="1 2" key="1">
    <citation type="submission" date="2023-02" db="EMBL/GenBank/DDBJ databases">
        <title>Host association and intracellularity evolved multiple times independently in the Rickettsiales.</title>
        <authorList>
            <person name="Castelli M."/>
            <person name="Nardi T."/>
            <person name="Gammuto L."/>
            <person name="Bellinzona G."/>
            <person name="Sabaneyeva E."/>
            <person name="Potekhin A."/>
            <person name="Serra V."/>
            <person name="Petroni G."/>
            <person name="Sassera D."/>
        </authorList>
    </citation>
    <scope>NUCLEOTIDE SEQUENCE [LARGE SCALE GENOMIC DNA]</scope>
    <source>
        <strain evidence="1 2">BOD18</strain>
    </source>
</reference>